<keyword evidence="7" id="KW-1185">Reference proteome</keyword>
<dbReference type="InterPro" id="IPR038770">
    <property type="entry name" value="Na+/solute_symporter_sf"/>
</dbReference>
<feature type="transmembrane region" description="Helical" evidence="5">
    <location>
        <begin position="133"/>
        <end position="155"/>
    </location>
</feature>
<keyword evidence="3 5" id="KW-1133">Transmembrane helix</keyword>
<proteinExistence type="predicted"/>
<dbReference type="Gene3D" id="1.20.1530.20">
    <property type="match status" value="1"/>
</dbReference>
<dbReference type="OrthoDB" id="581741at2"/>
<feature type="transmembrane region" description="Helical" evidence="5">
    <location>
        <begin position="6"/>
        <end position="28"/>
    </location>
</feature>
<dbReference type="Proteomes" id="UP000095463">
    <property type="component" value="Unassembled WGS sequence"/>
</dbReference>
<feature type="transmembrane region" description="Helical" evidence="5">
    <location>
        <begin position="40"/>
        <end position="62"/>
    </location>
</feature>
<keyword evidence="4 5" id="KW-0472">Membrane</keyword>
<reference evidence="6 7" key="1">
    <citation type="journal article" date="2015" name="Genome Announc.">
        <title>Genome Assemblies of Three Soil-Associated Devosia species: D. insulae, D. limi, and D. soli.</title>
        <authorList>
            <person name="Hassan Y.I."/>
            <person name="Lepp D."/>
            <person name="Zhou T."/>
        </authorList>
    </citation>
    <scope>NUCLEOTIDE SEQUENCE [LARGE SCALE GENOMIC DNA]</scope>
    <source>
        <strain evidence="6 7">DS-56</strain>
    </source>
</reference>
<accession>A0A1E5XM02</accession>
<evidence type="ECO:0000256" key="5">
    <source>
        <dbReference type="SAM" id="Phobius"/>
    </source>
</evidence>
<dbReference type="AlphaFoldDB" id="A0A1E5XM02"/>
<feature type="transmembrane region" description="Helical" evidence="5">
    <location>
        <begin position="251"/>
        <end position="272"/>
    </location>
</feature>
<comment type="caution">
    <text evidence="6">The sequence shown here is derived from an EMBL/GenBank/DDBJ whole genome shotgun (WGS) entry which is preliminary data.</text>
</comment>
<gene>
    <name evidence="6" type="ORF">VW23_024725</name>
</gene>
<evidence type="ECO:0000313" key="6">
    <source>
        <dbReference type="EMBL" id="OEO29631.1"/>
    </source>
</evidence>
<comment type="subcellular location">
    <subcellularLocation>
        <location evidence="1">Membrane</location>
        <topology evidence="1">Multi-pass membrane protein</topology>
    </subcellularLocation>
</comment>
<evidence type="ECO:0000256" key="1">
    <source>
        <dbReference type="ARBA" id="ARBA00004141"/>
    </source>
</evidence>
<evidence type="ECO:0000256" key="2">
    <source>
        <dbReference type="ARBA" id="ARBA00022692"/>
    </source>
</evidence>
<feature type="transmembrane region" description="Helical" evidence="5">
    <location>
        <begin position="190"/>
        <end position="213"/>
    </location>
</feature>
<dbReference type="Pfam" id="PF01758">
    <property type="entry name" value="SBF"/>
    <property type="match status" value="1"/>
</dbReference>
<organism evidence="6 7">
    <name type="scientific">Devosia insulae DS-56</name>
    <dbReference type="NCBI Taxonomy" id="1116389"/>
    <lineage>
        <taxon>Bacteria</taxon>
        <taxon>Pseudomonadati</taxon>
        <taxon>Pseudomonadota</taxon>
        <taxon>Alphaproteobacteria</taxon>
        <taxon>Hyphomicrobiales</taxon>
        <taxon>Devosiaceae</taxon>
        <taxon>Devosia</taxon>
    </lineage>
</organism>
<evidence type="ECO:0008006" key="8">
    <source>
        <dbReference type="Google" id="ProtNLM"/>
    </source>
</evidence>
<evidence type="ECO:0000256" key="3">
    <source>
        <dbReference type="ARBA" id="ARBA00022989"/>
    </source>
</evidence>
<evidence type="ECO:0000313" key="7">
    <source>
        <dbReference type="Proteomes" id="UP000095463"/>
    </source>
</evidence>
<name>A0A1E5XM02_9HYPH</name>
<sequence length="295" mass="31085">MSIASLLPIAINLSIALIVFGLGLGASLNDAAYLIRRPGLLLRSLLSMNIVMPVFALLLVVLFQLHPAIELAIVALSLSPVPPFLPSTQTKGGGTAPYVVSLLVTTAILSIITVPLGIWSIEAIEHIDADIPRIAMMLALTVTLPLIVGMILHDLFPSLASRIMRPASLLGMGLLVVSILPVLVMEWGLVWSMVGNGTLVILVLFALVGLAVGHVLGGPNPHDQVVLALATASRHPGVAIAVAAVNTEHVAPVAAVVIWHLLVGVVLSAPYLKWMHLMPEAPHKPPVKPHSPPIR</sequence>
<feature type="transmembrane region" description="Helical" evidence="5">
    <location>
        <begin position="167"/>
        <end position="184"/>
    </location>
</feature>
<evidence type="ECO:0000256" key="4">
    <source>
        <dbReference type="ARBA" id="ARBA00023136"/>
    </source>
</evidence>
<keyword evidence="2 5" id="KW-0812">Transmembrane</keyword>
<feature type="transmembrane region" description="Helical" evidence="5">
    <location>
        <begin position="98"/>
        <end position="121"/>
    </location>
</feature>
<dbReference type="GO" id="GO:0016020">
    <property type="term" value="C:membrane"/>
    <property type="evidence" value="ECO:0007669"/>
    <property type="project" value="UniProtKB-SubCell"/>
</dbReference>
<dbReference type="InterPro" id="IPR002657">
    <property type="entry name" value="BilAc:Na_symport/Acr3"/>
</dbReference>
<dbReference type="EMBL" id="LAJE02000272">
    <property type="protein sequence ID" value="OEO29631.1"/>
    <property type="molecule type" value="Genomic_DNA"/>
</dbReference>
<dbReference type="RefSeq" id="WP_069911141.1">
    <property type="nucleotide sequence ID" value="NZ_LAJE02000272.1"/>
</dbReference>
<protein>
    <recommendedName>
        <fullName evidence="8">Na+-dependent transporter</fullName>
    </recommendedName>
</protein>